<dbReference type="GO" id="GO:0005886">
    <property type="term" value="C:plasma membrane"/>
    <property type="evidence" value="ECO:0007669"/>
    <property type="project" value="UniProtKB-SubCell"/>
</dbReference>
<evidence type="ECO:0000256" key="8">
    <source>
        <dbReference type="PROSITE-ProRule" id="PRU00703"/>
    </source>
</evidence>
<comment type="subcellular location">
    <subcellularLocation>
        <location evidence="9">Cell membrane</location>
        <topology evidence="9">Multi-pass membrane protein</topology>
    </subcellularLocation>
    <subcellularLocation>
        <location evidence="1">Membrane</location>
        <topology evidence="1">Multi-pass membrane protein</topology>
    </subcellularLocation>
</comment>
<dbReference type="PROSITE" id="PS51371">
    <property type="entry name" value="CBS"/>
    <property type="match status" value="2"/>
</dbReference>
<comment type="subunit">
    <text evidence="9">Homodimer.</text>
</comment>
<dbReference type="RefSeq" id="WP_107585196.1">
    <property type="nucleotide sequence ID" value="NZ_PZJJ01000016.1"/>
</dbReference>
<dbReference type="NCBIfam" id="TIGR00400">
    <property type="entry name" value="mgtE"/>
    <property type="match status" value="1"/>
</dbReference>
<evidence type="ECO:0000256" key="4">
    <source>
        <dbReference type="ARBA" id="ARBA00022692"/>
    </source>
</evidence>
<comment type="caution">
    <text evidence="11">The sequence shown here is derived from an EMBL/GenBank/DDBJ whole genome shotgun (WGS) entry which is preliminary data.</text>
</comment>
<evidence type="ECO:0000256" key="3">
    <source>
        <dbReference type="ARBA" id="ARBA00022448"/>
    </source>
</evidence>
<dbReference type="InterPro" id="IPR006667">
    <property type="entry name" value="SLC41_membr_dom"/>
</dbReference>
<gene>
    <name evidence="11" type="primary">mgtE</name>
    <name evidence="11" type="ORF">C6Y45_10635</name>
</gene>
<evidence type="ECO:0000256" key="2">
    <source>
        <dbReference type="ARBA" id="ARBA00009749"/>
    </source>
</evidence>
<dbReference type="GO" id="GO:0015095">
    <property type="term" value="F:magnesium ion transmembrane transporter activity"/>
    <property type="evidence" value="ECO:0007669"/>
    <property type="project" value="UniProtKB-UniRule"/>
</dbReference>
<dbReference type="SUPFAM" id="SSF161093">
    <property type="entry name" value="MgtE membrane domain-like"/>
    <property type="match status" value="1"/>
</dbReference>
<dbReference type="InterPro" id="IPR000644">
    <property type="entry name" value="CBS_dom"/>
</dbReference>
<accession>A0A2T4U5F0</accession>
<evidence type="ECO:0000313" key="11">
    <source>
        <dbReference type="EMBL" id="PTL38631.1"/>
    </source>
</evidence>
<comment type="function">
    <text evidence="9">Acts as a magnesium transporter.</text>
</comment>
<feature type="domain" description="CBS" evidence="10">
    <location>
        <begin position="206"/>
        <end position="262"/>
    </location>
</feature>
<dbReference type="Proteomes" id="UP000240509">
    <property type="component" value="Unassembled WGS sequence"/>
</dbReference>
<protein>
    <recommendedName>
        <fullName evidence="9">Magnesium transporter MgtE</fullName>
    </recommendedName>
</protein>
<dbReference type="PANTHER" id="PTHR43773">
    <property type="entry name" value="MAGNESIUM TRANSPORTER MGTE"/>
    <property type="match status" value="1"/>
</dbReference>
<dbReference type="SUPFAM" id="SSF158791">
    <property type="entry name" value="MgtE N-terminal domain-like"/>
    <property type="match status" value="1"/>
</dbReference>
<dbReference type="CDD" id="cd04606">
    <property type="entry name" value="CBS_pair_Mg_transporter"/>
    <property type="match status" value="1"/>
</dbReference>
<dbReference type="Pfam" id="PF01769">
    <property type="entry name" value="MgtE"/>
    <property type="match status" value="1"/>
</dbReference>
<evidence type="ECO:0000256" key="5">
    <source>
        <dbReference type="ARBA" id="ARBA00022842"/>
    </source>
</evidence>
<dbReference type="Pfam" id="PF00571">
    <property type="entry name" value="CBS"/>
    <property type="match status" value="2"/>
</dbReference>
<keyword evidence="4 9" id="KW-0812">Transmembrane</keyword>
<dbReference type="Gene3D" id="3.10.580.10">
    <property type="entry name" value="CBS-domain"/>
    <property type="match status" value="1"/>
</dbReference>
<comment type="caution">
    <text evidence="9">Lacks conserved residue(s) required for the propagation of feature annotation.</text>
</comment>
<feature type="transmembrane region" description="Helical" evidence="9">
    <location>
        <begin position="362"/>
        <end position="384"/>
    </location>
</feature>
<dbReference type="Pfam" id="PF03448">
    <property type="entry name" value="MgtE_N"/>
    <property type="match status" value="1"/>
</dbReference>
<dbReference type="InterPro" id="IPR006668">
    <property type="entry name" value="Mg_transptr_MgtE_intracell_dom"/>
</dbReference>
<sequence>MVKLNQYTRDEYKKFIISKIDDEASLEVHETMMDLHPTDRSEIYRELTELQRHFIHQVLSPKEIGEIFEQLETEEQERFIQEVDERYAASMFDAMYADDAADFLAEMKEEKAKEILGSMHREEAEEVRELMSYEEGTAGALMTKEFIILRESEKVKDVLVRLRKEAPEAETIYYLYVIDDDHKLAGVVSLRDLIIADPENEVVEPMSTRVVSVDTEDDQEDIARLIKKYDFLAVPVVTKQNTLVGIITVDDILDVVEEETEEDFGEISGTRGSLDAKISSFEAAKKRAPWIIILMFLGLITANVIGQFEETLEAVVLLSVFIPLIMDSAGNTGTQALAVMVRRLAVGSLDRGAVLSMVRREFGTGILLGLFCAVTLLILIPFFYGSFMLAGIVGLSLFLTLSVATIVGAVIPIIINKLKIDPAVASGPFITTLNDVIGLMIYFSIATAMLQYLPQ</sequence>
<dbReference type="SMART" id="SM00116">
    <property type="entry name" value="CBS"/>
    <property type="match status" value="2"/>
</dbReference>
<keyword evidence="5 9" id="KW-0460">Magnesium</keyword>
<feature type="transmembrane region" description="Helical" evidence="9">
    <location>
        <begin position="390"/>
        <end position="415"/>
    </location>
</feature>
<dbReference type="GO" id="GO:0046872">
    <property type="term" value="F:metal ion binding"/>
    <property type="evidence" value="ECO:0007669"/>
    <property type="project" value="UniProtKB-KW"/>
</dbReference>
<dbReference type="InterPro" id="IPR046342">
    <property type="entry name" value="CBS_dom_sf"/>
</dbReference>
<evidence type="ECO:0000313" key="12">
    <source>
        <dbReference type="Proteomes" id="UP000240509"/>
    </source>
</evidence>
<dbReference type="InterPro" id="IPR036739">
    <property type="entry name" value="SLC41_membr_dom_sf"/>
</dbReference>
<evidence type="ECO:0000256" key="7">
    <source>
        <dbReference type="ARBA" id="ARBA00023136"/>
    </source>
</evidence>
<keyword evidence="6 9" id="KW-1133">Transmembrane helix</keyword>
<evidence type="ECO:0000256" key="9">
    <source>
        <dbReference type="RuleBase" id="RU362011"/>
    </source>
</evidence>
<organism evidence="11 12">
    <name type="scientific">Alkalicoccus saliphilus</name>
    <dbReference type="NCBI Taxonomy" id="200989"/>
    <lineage>
        <taxon>Bacteria</taxon>
        <taxon>Bacillati</taxon>
        <taxon>Bacillota</taxon>
        <taxon>Bacilli</taxon>
        <taxon>Bacillales</taxon>
        <taxon>Bacillaceae</taxon>
        <taxon>Alkalicoccus</taxon>
    </lineage>
</organism>
<dbReference type="AlphaFoldDB" id="A0A2T4U5F0"/>
<dbReference type="InterPro" id="IPR038076">
    <property type="entry name" value="MgtE_N_sf"/>
</dbReference>
<dbReference type="PANTHER" id="PTHR43773:SF1">
    <property type="entry name" value="MAGNESIUM TRANSPORTER MGTE"/>
    <property type="match status" value="1"/>
</dbReference>
<dbReference type="Gene3D" id="1.10.357.20">
    <property type="entry name" value="SLC41 divalent cation transporters, integral membrane domain"/>
    <property type="match status" value="1"/>
</dbReference>
<name>A0A2T4U5F0_9BACI</name>
<feature type="transmembrane region" description="Helical" evidence="9">
    <location>
        <begin position="288"/>
        <end position="308"/>
    </location>
</feature>
<dbReference type="EMBL" id="PZJJ01000016">
    <property type="protein sequence ID" value="PTL38631.1"/>
    <property type="molecule type" value="Genomic_DNA"/>
</dbReference>
<dbReference type="SUPFAM" id="SSF54631">
    <property type="entry name" value="CBS-domain pair"/>
    <property type="match status" value="1"/>
</dbReference>
<comment type="similarity">
    <text evidence="2 9">Belongs to the SLC41A transporter family.</text>
</comment>
<proteinExistence type="inferred from homology"/>
<evidence type="ECO:0000259" key="10">
    <source>
        <dbReference type="PROSITE" id="PS51371"/>
    </source>
</evidence>
<reference evidence="11 12" key="1">
    <citation type="submission" date="2018-03" db="EMBL/GenBank/DDBJ databases">
        <title>Alkalicoccus saliphilus sp. nov., isolated from a mineral pool.</title>
        <authorList>
            <person name="Zhao B."/>
        </authorList>
    </citation>
    <scope>NUCLEOTIDE SEQUENCE [LARGE SCALE GENOMIC DNA]</scope>
    <source>
        <strain evidence="11 12">6AG</strain>
    </source>
</reference>
<dbReference type="SMART" id="SM00924">
    <property type="entry name" value="MgtE_N"/>
    <property type="match status" value="1"/>
</dbReference>
<feature type="transmembrane region" description="Helical" evidence="9">
    <location>
        <begin position="314"/>
        <end position="341"/>
    </location>
</feature>
<keyword evidence="3 9" id="KW-0813">Transport</keyword>
<dbReference type="InterPro" id="IPR006669">
    <property type="entry name" value="MgtE_transporter"/>
</dbReference>
<keyword evidence="9" id="KW-0479">Metal-binding</keyword>
<keyword evidence="12" id="KW-1185">Reference proteome</keyword>
<evidence type="ECO:0000256" key="1">
    <source>
        <dbReference type="ARBA" id="ARBA00004141"/>
    </source>
</evidence>
<evidence type="ECO:0000256" key="6">
    <source>
        <dbReference type="ARBA" id="ARBA00022989"/>
    </source>
</evidence>
<dbReference type="Gene3D" id="1.25.60.10">
    <property type="entry name" value="MgtE N-terminal domain-like"/>
    <property type="match status" value="1"/>
</dbReference>
<keyword evidence="8" id="KW-0129">CBS domain</keyword>
<keyword evidence="7 9" id="KW-0472">Membrane</keyword>
<feature type="domain" description="CBS" evidence="10">
    <location>
        <begin position="142"/>
        <end position="203"/>
    </location>
</feature>
<keyword evidence="9" id="KW-1003">Cell membrane</keyword>
<dbReference type="OrthoDB" id="9790355at2"/>